<comment type="caution">
    <text evidence="3">The sequence shown here is derived from an EMBL/GenBank/DDBJ whole genome shotgun (WGS) entry which is preliminary data.</text>
</comment>
<accession>A0ABW6NZ26</accession>
<organism evidence="3 4">
    <name type="scientific">Nocardia aobensis</name>
    <dbReference type="NCBI Taxonomy" id="257277"/>
    <lineage>
        <taxon>Bacteria</taxon>
        <taxon>Bacillati</taxon>
        <taxon>Actinomycetota</taxon>
        <taxon>Actinomycetes</taxon>
        <taxon>Mycobacteriales</taxon>
        <taxon>Nocardiaceae</taxon>
        <taxon>Nocardia</taxon>
    </lineage>
</organism>
<evidence type="ECO:0000256" key="1">
    <source>
        <dbReference type="SAM" id="MobiDB-lite"/>
    </source>
</evidence>
<gene>
    <name evidence="3" type="ORF">ACFYU5_08485</name>
</gene>
<evidence type="ECO:0000259" key="2">
    <source>
        <dbReference type="Pfam" id="PF10979"/>
    </source>
</evidence>
<dbReference type="RefSeq" id="WP_387391686.1">
    <property type="nucleotide sequence ID" value="NZ_JBIAMT010000002.1"/>
</dbReference>
<dbReference type="Pfam" id="PF10979">
    <property type="entry name" value="DUF2786"/>
    <property type="match status" value="1"/>
</dbReference>
<protein>
    <submittedName>
        <fullName evidence="3">DUF2786 domain-containing protein</fullName>
    </submittedName>
</protein>
<proteinExistence type="predicted"/>
<name>A0ABW6NZ26_9NOCA</name>
<feature type="domain" description="DUF2786" evidence="2">
    <location>
        <begin position="7"/>
        <end position="45"/>
    </location>
</feature>
<dbReference type="InterPro" id="IPR024498">
    <property type="entry name" value="DUF2786"/>
</dbReference>
<evidence type="ECO:0000313" key="3">
    <source>
        <dbReference type="EMBL" id="MFF0496425.1"/>
    </source>
</evidence>
<keyword evidence="4" id="KW-1185">Reference proteome</keyword>
<evidence type="ECO:0000313" key="4">
    <source>
        <dbReference type="Proteomes" id="UP001601442"/>
    </source>
</evidence>
<feature type="region of interest" description="Disordered" evidence="1">
    <location>
        <begin position="57"/>
        <end position="89"/>
    </location>
</feature>
<reference evidence="3 4" key="1">
    <citation type="submission" date="2024-10" db="EMBL/GenBank/DDBJ databases">
        <title>The Natural Products Discovery Center: Release of the First 8490 Sequenced Strains for Exploring Actinobacteria Biosynthetic Diversity.</title>
        <authorList>
            <person name="Kalkreuter E."/>
            <person name="Kautsar S.A."/>
            <person name="Yang D."/>
            <person name="Bader C.D."/>
            <person name="Teijaro C.N."/>
            <person name="Fluegel L."/>
            <person name="Davis C.M."/>
            <person name="Simpson J.R."/>
            <person name="Lauterbach L."/>
            <person name="Steele A.D."/>
            <person name="Gui C."/>
            <person name="Meng S."/>
            <person name="Li G."/>
            <person name="Viehrig K."/>
            <person name="Ye F."/>
            <person name="Su P."/>
            <person name="Kiefer A.F."/>
            <person name="Nichols A."/>
            <person name="Cepeda A.J."/>
            <person name="Yan W."/>
            <person name="Fan B."/>
            <person name="Jiang Y."/>
            <person name="Adhikari A."/>
            <person name="Zheng C.-J."/>
            <person name="Schuster L."/>
            <person name="Cowan T.M."/>
            <person name="Smanski M.J."/>
            <person name="Chevrette M.G."/>
            <person name="De Carvalho L.P.S."/>
            <person name="Shen B."/>
        </authorList>
    </citation>
    <scope>NUCLEOTIDE SEQUENCE [LARGE SCALE GENOMIC DNA]</scope>
    <source>
        <strain evidence="3 4">NPDC004119</strain>
    </source>
</reference>
<sequence>MMADTDRLLTRIGALMRQAEGTDNPHEAEAFLSRPQQLATQHSIDLTVARTTAVPDRCRGCGASRSARKEPRGRPRMCSCSWSARRPNG</sequence>
<dbReference type="EMBL" id="JBIAMT010000002">
    <property type="protein sequence ID" value="MFF0496425.1"/>
    <property type="molecule type" value="Genomic_DNA"/>
</dbReference>
<dbReference type="Proteomes" id="UP001601442">
    <property type="component" value="Unassembled WGS sequence"/>
</dbReference>